<reference evidence="4" key="1">
    <citation type="submission" date="2016-10" db="EMBL/GenBank/DDBJ databases">
        <authorList>
            <person name="Varghese N."/>
            <person name="Submissions S."/>
        </authorList>
    </citation>
    <scope>NUCLEOTIDE SEQUENCE [LARGE SCALE GENOMIC DNA]</scope>
    <source>
        <strain evidence="4">BP1-148</strain>
    </source>
</reference>
<keyword evidence="4" id="KW-1185">Reference proteome</keyword>
<comment type="similarity">
    <text evidence="1 2">Belongs to the UPF0102 family.</text>
</comment>
<dbReference type="InterPro" id="IPR011335">
    <property type="entry name" value="Restrct_endonuc-II-like"/>
</dbReference>
<sequence length="223" mass="26099">MMTVQEIFSLRMTGHIEEAYEEARKLYAVDKGRHALSAMFWTATDILKLRIQAGRTDEARKILLALERLLTHVEIPEQLMERQFVSCKKLLEKASSRKQLYEKASKHIQLGIRGEEIAAAYLREKGYVILERDWHSSHRDIDIIAQDNDCTVFVEVKARQNRLFAEPESAVNYQKLKNLRLAINHYIKYRQIDNPWRFDVITVVGDLGCQAPEIQHIQDFQLF</sequence>
<protein>
    <recommendedName>
        <fullName evidence="2">UPF0102 protein SAMN04487901_12429</fullName>
    </recommendedName>
</protein>
<dbReference type="GO" id="GO:0004519">
    <property type="term" value="F:endonuclease activity"/>
    <property type="evidence" value="ECO:0007669"/>
    <property type="project" value="UniProtKB-KW"/>
</dbReference>
<evidence type="ECO:0000256" key="1">
    <source>
        <dbReference type="ARBA" id="ARBA00006738"/>
    </source>
</evidence>
<dbReference type="STRING" id="645274.SAMN04487901_12429"/>
<evidence type="ECO:0000313" key="3">
    <source>
        <dbReference type="EMBL" id="SDH37262.1"/>
    </source>
</evidence>
<keyword evidence="3" id="KW-0255">Endonuclease</keyword>
<proteinExistence type="inferred from homology"/>
<organism evidence="3 4">
    <name type="scientific">Prevotella communis</name>
    <dbReference type="NCBI Taxonomy" id="2913614"/>
    <lineage>
        <taxon>Bacteria</taxon>
        <taxon>Pseudomonadati</taxon>
        <taxon>Bacteroidota</taxon>
        <taxon>Bacteroidia</taxon>
        <taxon>Bacteroidales</taxon>
        <taxon>Prevotellaceae</taxon>
        <taxon>Prevotella</taxon>
    </lineage>
</organism>
<dbReference type="SUPFAM" id="SSF52980">
    <property type="entry name" value="Restriction endonuclease-like"/>
    <property type="match status" value="1"/>
</dbReference>
<dbReference type="Proteomes" id="UP000198779">
    <property type="component" value="Unassembled WGS sequence"/>
</dbReference>
<keyword evidence="3" id="KW-0540">Nuclease</keyword>
<dbReference type="PANTHER" id="PTHR34039">
    <property type="entry name" value="UPF0102 PROTEIN YRAN"/>
    <property type="match status" value="1"/>
</dbReference>
<dbReference type="InterPro" id="IPR011856">
    <property type="entry name" value="tRNA_endonuc-like_dom_sf"/>
</dbReference>
<dbReference type="Gene3D" id="3.40.1350.10">
    <property type="match status" value="1"/>
</dbReference>
<evidence type="ECO:0000313" key="4">
    <source>
        <dbReference type="Proteomes" id="UP000198779"/>
    </source>
</evidence>
<dbReference type="CDD" id="cd20736">
    <property type="entry name" value="PoNe_Nuclease"/>
    <property type="match status" value="1"/>
</dbReference>
<evidence type="ECO:0000256" key="2">
    <source>
        <dbReference type="HAMAP-Rule" id="MF_00048"/>
    </source>
</evidence>
<name>A0A1G8BVL9_9BACT</name>
<dbReference type="PANTHER" id="PTHR34039:SF1">
    <property type="entry name" value="UPF0102 PROTEIN YRAN"/>
    <property type="match status" value="1"/>
</dbReference>
<dbReference type="Pfam" id="PF02021">
    <property type="entry name" value="UPF0102"/>
    <property type="match status" value="1"/>
</dbReference>
<accession>A0A1G8BVL9</accession>
<gene>
    <name evidence="3" type="ORF">SAMN04487901_12429</name>
</gene>
<dbReference type="EMBL" id="FNCQ01000024">
    <property type="protein sequence ID" value="SDH37262.1"/>
    <property type="molecule type" value="Genomic_DNA"/>
</dbReference>
<dbReference type="InterPro" id="IPR003509">
    <property type="entry name" value="UPF0102_YraN-like"/>
</dbReference>
<dbReference type="RefSeq" id="WP_255380701.1">
    <property type="nucleotide sequence ID" value="NZ_FNCQ01000024.1"/>
</dbReference>
<dbReference type="AlphaFoldDB" id="A0A1G8BVL9"/>
<keyword evidence="3" id="KW-0378">Hydrolase</keyword>
<dbReference type="HAMAP" id="MF_00048">
    <property type="entry name" value="UPF0102"/>
    <property type="match status" value="1"/>
</dbReference>
<dbReference type="GO" id="GO:0003676">
    <property type="term" value="F:nucleic acid binding"/>
    <property type="evidence" value="ECO:0007669"/>
    <property type="project" value="InterPro"/>
</dbReference>